<proteinExistence type="predicted"/>
<evidence type="ECO:0000313" key="2">
    <source>
        <dbReference type="Proteomes" id="UP001355207"/>
    </source>
</evidence>
<sequence length="129" mass="14631">MSVQASTRFFHEDTNHVRLTIDLSSNGDSTLNIPKFNEKWLISYNSNLNDCTTRLLESSASSKGLFGNEPAIRKSQAWKTWTDLARKDTTRFYVAEAEETANALKEVFVKDARVKFNQSHDGYGTDAVY</sequence>
<dbReference type="Proteomes" id="UP001355207">
    <property type="component" value="Chromosome 7"/>
</dbReference>
<reference evidence="1 2" key="1">
    <citation type="submission" date="2024-01" db="EMBL/GenBank/DDBJ databases">
        <title>Comparative genomics of Cryptococcus and Kwoniella reveals pathogenesis evolution and contrasting modes of karyotype evolution via chromosome fusion or intercentromeric recombination.</title>
        <authorList>
            <person name="Coelho M.A."/>
            <person name="David-Palma M."/>
            <person name="Shea T."/>
            <person name="Bowers K."/>
            <person name="McGinley-Smith S."/>
            <person name="Mohammad A.W."/>
            <person name="Gnirke A."/>
            <person name="Yurkov A.M."/>
            <person name="Nowrousian M."/>
            <person name="Sun S."/>
            <person name="Cuomo C.A."/>
            <person name="Heitman J."/>
        </authorList>
    </citation>
    <scope>NUCLEOTIDE SEQUENCE [LARGE SCALE GENOMIC DNA]</scope>
    <source>
        <strain evidence="1 2">CBS 6074</strain>
    </source>
</reference>
<accession>A0AAX4JY79</accession>
<evidence type="ECO:0000313" key="1">
    <source>
        <dbReference type="EMBL" id="WWC90340.1"/>
    </source>
</evidence>
<protein>
    <submittedName>
        <fullName evidence="1">Uncharacterized protein</fullName>
    </submittedName>
</protein>
<gene>
    <name evidence="1" type="ORF">L201_005273</name>
</gene>
<keyword evidence="2" id="KW-1185">Reference proteome</keyword>
<dbReference type="GeneID" id="91095943"/>
<organism evidence="1 2">
    <name type="scientific">Kwoniella dendrophila CBS 6074</name>
    <dbReference type="NCBI Taxonomy" id="1295534"/>
    <lineage>
        <taxon>Eukaryota</taxon>
        <taxon>Fungi</taxon>
        <taxon>Dikarya</taxon>
        <taxon>Basidiomycota</taxon>
        <taxon>Agaricomycotina</taxon>
        <taxon>Tremellomycetes</taxon>
        <taxon>Tremellales</taxon>
        <taxon>Cryptococcaceae</taxon>
        <taxon>Kwoniella</taxon>
    </lineage>
</organism>
<dbReference type="EMBL" id="CP144104">
    <property type="protein sequence ID" value="WWC90340.1"/>
    <property type="molecule type" value="Genomic_DNA"/>
</dbReference>
<dbReference type="AlphaFoldDB" id="A0AAX4JY79"/>
<dbReference type="RefSeq" id="XP_066077103.1">
    <property type="nucleotide sequence ID" value="XM_066221006.1"/>
</dbReference>
<name>A0AAX4JY79_9TREE</name>